<organism evidence="1 2">
    <name type="scientific">Segatella copri</name>
    <dbReference type="NCBI Taxonomy" id="165179"/>
    <lineage>
        <taxon>Bacteria</taxon>
        <taxon>Pseudomonadati</taxon>
        <taxon>Bacteroidota</taxon>
        <taxon>Bacteroidia</taxon>
        <taxon>Bacteroidales</taxon>
        <taxon>Prevotellaceae</taxon>
        <taxon>Segatella</taxon>
    </lineage>
</organism>
<evidence type="ECO:0008006" key="3">
    <source>
        <dbReference type="Google" id="ProtNLM"/>
    </source>
</evidence>
<dbReference type="EMBL" id="VUNF01000018">
    <property type="protein sequence ID" value="MST78010.1"/>
    <property type="molecule type" value="Genomic_DNA"/>
</dbReference>
<dbReference type="Proteomes" id="UP000450161">
    <property type="component" value="Unassembled WGS sequence"/>
</dbReference>
<dbReference type="AlphaFoldDB" id="A0A6I2U1V1"/>
<evidence type="ECO:0000313" key="2">
    <source>
        <dbReference type="Proteomes" id="UP000450161"/>
    </source>
</evidence>
<dbReference type="Gene3D" id="3.40.50.1110">
    <property type="entry name" value="SGNH hydrolase"/>
    <property type="match status" value="1"/>
</dbReference>
<dbReference type="GO" id="GO:0016788">
    <property type="term" value="F:hydrolase activity, acting on ester bonds"/>
    <property type="evidence" value="ECO:0007669"/>
    <property type="project" value="UniProtKB-ARBA"/>
</dbReference>
<dbReference type="RefSeq" id="WP_154481565.1">
    <property type="nucleotide sequence ID" value="NZ_VUNF01000018.1"/>
</dbReference>
<sequence>MTSFNAGCDGNGIIYQYGLLQLMLRNHIPKVIVYDFYPNFDISINDNLKYINTLKPYAKERCLLELLNDVNPMEKFKTLSSFYSFNTNFVQLYNDTRFPSVKTYNGYLPNNEVMDYLPTVSVAHYTTDSLKYKYLEKFAQACKDNNIRLIFVFSPFYQTLRWSDTKFLEDFCKQHNLLLLDYYSEGYLKDQKQLWKDPTHLNDTGAHVFSSHFAHVLKKILENESTSN</sequence>
<comment type="caution">
    <text evidence="1">The sequence shown here is derived from an EMBL/GenBank/DDBJ whole genome shotgun (WGS) entry which is preliminary data.</text>
</comment>
<protein>
    <recommendedName>
        <fullName evidence="3">SGNH/GDSL hydrolase family protein</fullName>
    </recommendedName>
</protein>
<gene>
    <name evidence="1" type="ORF">FYJ72_10040</name>
</gene>
<proteinExistence type="predicted"/>
<reference evidence="1 2" key="1">
    <citation type="submission" date="2019-08" db="EMBL/GenBank/DDBJ databases">
        <title>In-depth cultivation of the pig gut microbiome towards novel bacterial diversity and tailored functional studies.</title>
        <authorList>
            <person name="Wylensek D."/>
            <person name="Hitch T.C.A."/>
            <person name="Clavel T."/>
        </authorList>
    </citation>
    <scope>NUCLEOTIDE SEQUENCE [LARGE SCALE GENOMIC DNA]</scope>
    <source>
        <strain evidence="1 2">LKV-178-WT-2C</strain>
    </source>
</reference>
<dbReference type="InterPro" id="IPR036514">
    <property type="entry name" value="SGNH_hydro_sf"/>
</dbReference>
<accession>A0A6I2U1V1</accession>
<evidence type="ECO:0000313" key="1">
    <source>
        <dbReference type="EMBL" id="MST78010.1"/>
    </source>
</evidence>
<name>A0A6I2U1V1_9BACT</name>
<dbReference type="SUPFAM" id="SSF52266">
    <property type="entry name" value="SGNH hydrolase"/>
    <property type="match status" value="1"/>
</dbReference>